<proteinExistence type="predicted"/>
<evidence type="ECO:0000313" key="2">
    <source>
        <dbReference type="EMBL" id="MPC70686.1"/>
    </source>
</evidence>
<dbReference type="EMBL" id="VSRR010031543">
    <property type="protein sequence ID" value="MPC70686.1"/>
    <property type="molecule type" value="Genomic_DNA"/>
</dbReference>
<keyword evidence="1" id="KW-1133">Transmembrane helix</keyword>
<organism evidence="2 3">
    <name type="scientific">Portunus trituberculatus</name>
    <name type="common">Swimming crab</name>
    <name type="synonym">Neptunus trituberculatus</name>
    <dbReference type="NCBI Taxonomy" id="210409"/>
    <lineage>
        <taxon>Eukaryota</taxon>
        <taxon>Metazoa</taxon>
        <taxon>Ecdysozoa</taxon>
        <taxon>Arthropoda</taxon>
        <taxon>Crustacea</taxon>
        <taxon>Multicrustacea</taxon>
        <taxon>Malacostraca</taxon>
        <taxon>Eumalacostraca</taxon>
        <taxon>Eucarida</taxon>
        <taxon>Decapoda</taxon>
        <taxon>Pleocyemata</taxon>
        <taxon>Brachyura</taxon>
        <taxon>Eubrachyura</taxon>
        <taxon>Portunoidea</taxon>
        <taxon>Portunidae</taxon>
        <taxon>Portuninae</taxon>
        <taxon>Portunus</taxon>
    </lineage>
</organism>
<comment type="caution">
    <text evidence="2">The sequence shown here is derived from an EMBL/GenBank/DDBJ whole genome shotgun (WGS) entry which is preliminary data.</text>
</comment>
<name>A0A5B7HL73_PORTR</name>
<feature type="transmembrane region" description="Helical" evidence="1">
    <location>
        <begin position="46"/>
        <end position="63"/>
    </location>
</feature>
<keyword evidence="3" id="KW-1185">Reference proteome</keyword>
<sequence length="66" mass="7793">MFLSFPYICLRWYIHKCDFPFFNSFVLIVTPITSTIPSSYYEEPLLALLLPLFPSCLFSSYYIPLL</sequence>
<evidence type="ECO:0000313" key="3">
    <source>
        <dbReference type="Proteomes" id="UP000324222"/>
    </source>
</evidence>
<dbReference type="Proteomes" id="UP000324222">
    <property type="component" value="Unassembled WGS sequence"/>
</dbReference>
<protein>
    <submittedName>
        <fullName evidence="2">Uncharacterized protein</fullName>
    </submittedName>
</protein>
<keyword evidence="1" id="KW-0812">Transmembrane</keyword>
<evidence type="ECO:0000256" key="1">
    <source>
        <dbReference type="SAM" id="Phobius"/>
    </source>
</evidence>
<feature type="transmembrane region" description="Helical" evidence="1">
    <location>
        <begin position="21"/>
        <end position="40"/>
    </location>
</feature>
<reference evidence="2 3" key="1">
    <citation type="submission" date="2019-05" db="EMBL/GenBank/DDBJ databases">
        <title>Another draft genome of Portunus trituberculatus and its Hox gene families provides insights of decapod evolution.</title>
        <authorList>
            <person name="Jeong J.-H."/>
            <person name="Song I."/>
            <person name="Kim S."/>
            <person name="Choi T."/>
            <person name="Kim D."/>
            <person name="Ryu S."/>
            <person name="Kim W."/>
        </authorList>
    </citation>
    <scope>NUCLEOTIDE SEQUENCE [LARGE SCALE GENOMIC DNA]</scope>
    <source>
        <tissue evidence="2">Muscle</tissue>
    </source>
</reference>
<keyword evidence="1" id="KW-0472">Membrane</keyword>
<gene>
    <name evidence="2" type="ORF">E2C01_064941</name>
</gene>
<accession>A0A5B7HL73</accession>
<dbReference type="AlphaFoldDB" id="A0A5B7HL73"/>